<dbReference type="NCBIfam" id="NF035944">
    <property type="entry name" value="PEPxxWA-CTERM"/>
    <property type="match status" value="1"/>
</dbReference>
<feature type="transmembrane region" description="Helical" evidence="1">
    <location>
        <begin position="169"/>
        <end position="186"/>
    </location>
</feature>
<keyword evidence="1" id="KW-0472">Membrane</keyword>
<dbReference type="InterPro" id="IPR013424">
    <property type="entry name" value="Ice-binding_C"/>
</dbReference>
<feature type="chain" id="PRO_5040932654" evidence="2">
    <location>
        <begin position="23"/>
        <end position="196"/>
    </location>
</feature>
<accession>A0A9X1REQ2</accession>
<dbReference type="Proteomes" id="UP001139054">
    <property type="component" value="Unassembled WGS sequence"/>
</dbReference>
<dbReference type="Pfam" id="PF07589">
    <property type="entry name" value="PEP-CTERM"/>
    <property type="match status" value="1"/>
</dbReference>
<evidence type="ECO:0000259" key="3">
    <source>
        <dbReference type="Pfam" id="PF07589"/>
    </source>
</evidence>
<proteinExistence type="predicted"/>
<keyword evidence="2" id="KW-0732">Signal</keyword>
<evidence type="ECO:0000313" key="4">
    <source>
        <dbReference type="EMBL" id="MCG2633007.1"/>
    </source>
</evidence>
<dbReference type="NCBIfam" id="TIGR02595">
    <property type="entry name" value="PEP_CTERM"/>
    <property type="match status" value="1"/>
</dbReference>
<keyword evidence="1" id="KW-0812">Transmembrane</keyword>
<feature type="domain" description="Ice-binding protein C-terminal" evidence="3">
    <location>
        <begin position="164"/>
        <end position="189"/>
    </location>
</feature>
<name>A0A9X1REQ2_9BRAD</name>
<dbReference type="AlphaFoldDB" id="A0A9X1REQ2"/>
<sequence length="196" mass="19934">MRKLECAIAALAMVVCASAAKADIVYSFSFGGNAPASGTITTDGTQGVLATADILAFDITVSPGGNSYHYTSADLGSSYQVGVIGLSASSAGLTFDFTAANAFLYIAGADGHFCLNGASGASCDGQFGRETVAVGALTAPPFGASGASDPYRDATLFATPVVAAVPEPTTWAMMLLGFFGLSVFAYRRREKYICAA</sequence>
<protein>
    <submittedName>
        <fullName evidence="4">PEPxxWA-CTERM sorting domain-containing protein</fullName>
    </submittedName>
</protein>
<organism evidence="4 5">
    <name type="scientific">Bradyrhizobium zhengyangense</name>
    <dbReference type="NCBI Taxonomy" id="2911009"/>
    <lineage>
        <taxon>Bacteria</taxon>
        <taxon>Pseudomonadati</taxon>
        <taxon>Pseudomonadota</taxon>
        <taxon>Alphaproteobacteria</taxon>
        <taxon>Hyphomicrobiales</taxon>
        <taxon>Nitrobacteraceae</taxon>
        <taxon>Bradyrhizobium</taxon>
    </lineage>
</organism>
<evidence type="ECO:0000313" key="5">
    <source>
        <dbReference type="Proteomes" id="UP001139054"/>
    </source>
</evidence>
<feature type="signal peptide" evidence="2">
    <location>
        <begin position="1"/>
        <end position="22"/>
    </location>
</feature>
<evidence type="ECO:0000256" key="2">
    <source>
        <dbReference type="SAM" id="SignalP"/>
    </source>
</evidence>
<keyword evidence="1" id="KW-1133">Transmembrane helix</keyword>
<dbReference type="EMBL" id="JAKLTY010000057">
    <property type="protein sequence ID" value="MCG2633007.1"/>
    <property type="molecule type" value="Genomic_DNA"/>
</dbReference>
<gene>
    <name evidence="4" type="ORF">L6654_41320</name>
</gene>
<comment type="caution">
    <text evidence="4">The sequence shown here is derived from an EMBL/GenBank/DDBJ whole genome shotgun (WGS) entry which is preliminary data.</text>
</comment>
<evidence type="ECO:0000256" key="1">
    <source>
        <dbReference type="SAM" id="Phobius"/>
    </source>
</evidence>
<reference evidence="4" key="1">
    <citation type="submission" date="2022-01" db="EMBL/GenBank/DDBJ databases">
        <title>Genome sequnece data of strain Bradyrhizobium sp. nov.</title>
        <authorList>
            <person name="Zhang J."/>
        </authorList>
    </citation>
    <scope>NUCLEOTIDE SEQUENCE</scope>
    <source>
        <strain evidence="4">WYCCWR 13023</strain>
    </source>
</reference>